<name>T1APN2_9ZZZZ</name>
<feature type="non-terminal residue" evidence="2">
    <location>
        <position position="87"/>
    </location>
</feature>
<evidence type="ECO:0000313" key="2">
    <source>
        <dbReference type="EMBL" id="EQD58463.1"/>
    </source>
</evidence>
<dbReference type="EMBL" id="AUZY01005589">
    <property type="protein sequence ID" value="EQD58463.1"/>
    <property type="molecule type" value="Genomic_DNA"/>
</dbReference>
<sequence length="87" mass="9424">MAEIKDMSALEQGEAVKRHDVSPVELVHYYLSRIEGLSSEMGAFVTVTADLALEGARNAEETIMSRTDLPVLFGVPVAIKDLNFTAG</sequence>
<dbReference type="AlphaFoldDB" id="T1APN2"/>
<organism evidence="2">
    <name type="scientific">mine drainage metagenome</name>
    <dbReference type="NCBI Taxonomy" id="410659"/>
    <lineage>
        <taxon>unclassified sequences</taxon>
        <taxon>metagenomes</taxon>
        <taxon>ecological metagenomes</taxon>
    </lineage>
</organism>
<reference evidence="2" key="1">
    <citation type="submission" date="2013-08" db="EMBL/GenBank/DDBJ databases">
        <authorList>
            <person name="Mendez C."/>
            <person name="Richter M."/>
            <person name="Ferrer M."/>
            <person name="Sanchez J."/>
        </authorList>
    </citation>
    <scope>NUCLEOTIDE SEQUENCE</scope>
</reference>
<gene>
    <name evidence="2" type="ORF">B1B_08542</name>
</gene>
<dbReference type="InterPro" id="IPR036928">
    <property type="entry name" value="AS_sf"/>
</dbReference>
<accession>T1APN2</accession>
<evidence type="ECO:0000259" key="1">
    <source>
        <dbReference type="Pfam" id="PF01425"/>
    </source>
</evidence>
<feature type="domain" description="Amidase" evidence="1">
    <location>
        <begin position="25"/>
        <end position="86"/>
    </location>
</feature>
<dbReference type="InterPro" id="IPR023631">
    <property type="entry name" value="Amidase_dom"/>
</dbReference>
<protein>
    <submittedName>
        <fullName evidence="2">Amidase</fullName>
    </submittedName>
</protein>
<dbReference type="Gene3D" id="3.90.1300.10">
    <property type="entry name" value="Amidase signature (AS) domain"/>
    <property type="match status" value="1"/>
</dbReference>
<dbReference type="Pfam" id="PF01425">
    <property type="entry name" value="Amidase"/>
    <property type="match status" value="1"/>
</dbReference>
<proteinExistence type="predicted"/>
<reference evidence="2" key="2">
    <citation type="journal article" date="2014" name="ISME J.">
        <title>Microbial stratification in low pH oxic and suboxic macroscopic growths along an acid mine drainage.</title>
        <authorList>
            <person name="Mendez-Garcia C."/>
            <person name="Mesa V."/>
            <person name="Sprenger R.R."/>
            <person name="Richter M."/>
            <person name="Diez M.S."/>
            <person name="Solano J."/>
            <person name="Bargiela R."/>
            <person name="Golyshina O.V."/>
            <person name="Manteca A."/>
            <person name="Ramos J.L."/>
            <person name="Gallego J.R."/>
            <person name="Llorente I."/>
            <person name="Martins Dos Santos V.A."/>
            <person name="Jensen O.N."/>
            <person name="Pelaez A.I."/>
            <person name="Sanchez J."/>
            <person name="Ferrer M."/>
        </authorList>
    </citation>
    <scope>NUCLEOTIDE SEQUENCE</scope>
</reference>
<comment type="caution">
    <text evidence="2">The sequence shown here is derived from an EMBL/GenBank/DDBJ whole genome shotgun (WGS) entry which is preliminary data.</text>
</comment>
<dbReference type="SUPFAM" id="SSF75304">
    <property type="entry name" value="Amidase signature (AS) enzymes"/>
    <property type="match status" value="1"/>
</dbReference>